<dbReference type="PROSITE" id="PS51257">
    <property type="entry name" value="PROKAR_LIPOPROTEIN"/>
    <property type="match status" value="1"/>
</dbReference>
<gene>
    <name evidence="2" type="ORF">EYZ11_002066</name>
</gene>
<feature type="region of interest" description="Disordered" evidence="1">
    <location>
        <begin position="96"/>
        <end position="116"/>
    </location>
</feature>
<proteinExistence type="predicted"/>
<evidence type="ECO:0000313" key="2">
    <source>
        <dbReference type="EMBL" id="THC98481.1"/>
    </source>
</evidence>
<name>A0A4S3JU70_9EURO</name>
<organism evidence="2 3">
    <name type="scientific">Aspergillus tanneri</name>
    <dbReference type="NCBI Taxonomy" id="1220188"/>
    <lineage>
        <taxon>Eukaryota</taxon>
        <taxon>Fungi</taxon>
        <taxon>Dikarya</taxon>
        <taxon>Ascomycota</taxon>
        <taxon>Pezizomycotina</taxon>
        <taxon>Eurotiomycetes</taxon>
        <taxon>Eurotiomycetidae</taxon>
        <taxon>Eurotiales</taxon>
        <taxon>Aspergillaceae</taxon>
        <taxon>Aspergillus</taxon>
        <taxon>Aspergillus subgen. Circumdati</taxon>
    </lineage>
</organism>
<comment type="caution">
    <text evidence="2">The sequence shown here is derived from an EMBL/GenBank/DDBJ whole genome shotgun (WGS) entry which is preliminary data.</text>
</comment>
<evidence type="ECO:0000313" key="3">
    <source>
        <dbReference type="Proteomes" id="UP000308092"/>
    </source>
</evidence>
<evidence type="ECO:0000256" key="1">
    <source>
        <dbReference type="SAM" id="MobiDB-lite"/>
    </source>
</evidence>
<dbReference type="EMBL" id="SOSA01000043">
    <property type="protein sequence ID" value="THC98481.1"/>
    <property type="molecule type" value="Genomic_DNA"/>
</dbReference>
<feature type="compositionally biased region" description="Basic and acidic residues" evidence="1">
    <location>
        <begin position="102"/>
        <end position="116"/>
    </location>
</feature>
<dbReference type="VEuPathDB" id="FungiDB:EYZ11_002066"/>
<sequence>MKVCSVNQLWPSMTQLMYPVHWNLCLWFACAQIYTSCRLHADSFAAFLSISIAAMLCETAETLPINNTLGSNSEFIFKTQASTNDMHQKPIPHVQLHGVTKNPDRSGEHLTEWQIN</sequence>
<reference evidence="2 3" key="1">
    <citation type="submission" date="2019-03" db="EMBL/GenBank/DDBJ databases">
        <title>The genome sequence of a newly discovered highly antifungal drug resistant Aspergillus species, Aspergillus tanneri NIH 1004.</title>
        <authorList>
            <person name="Mounaud S."/>
            <person name="Singh I."/>
            <person name="Joardar V."/>
            <person name="Pakala S."/>
            <person name="Pakala S."/>
            <person name="Venepally P."/>
            <person name="Hoover J."/>
            <person name="Nierman W."/>
            <person name="Chung J."/>
            <person name="Losada L."/>
        </authorList>
    </citation>
    <scope>NUCLEOTIDE SEQUENCE [LARGE SCALE GENOMIC DNA]</scope>
    <source>
        <strain evidence="2 3">NIH1004</strain>
    </source>
</reference>
<accession>A0A4S3JU70</accession>
<protein>
    <submittedName>
        <fullName evidence="2">Uncharacterized protein</fullName>
    </submittedName>
</protein>
<keyword evidence="3" id="KW-1185">Reference proteome</keyword>
<dbReference type="Proteomes" id="UP000308092">
    <property type="component" value="Unassembled WGS sequence"/>
</dbReference>
<dbReference type="AlphaFoldDB" id="A0A4S3JU70"/>